<dbReference type="EMBL" id="CP002156">
    <property type="protein sequence ID" value="ADM08864.1"/>
    <property type="molecule type" value="Genomic_DNA"/>
</dbReference>
<protein>
    <submittedName>
        <fullName evidence="9">Peptidase U61, LD-carboxypeptidase A</fullName>
    </submittedName>
</protein>
<organism evidence="9 10">
    <name type="scientific">Parvularcula bermudensis (strain ATCC BAA-594 / HTCC2503 / KCTC 12087)</name>
    <dbReference type="NCBI Taxonomy" id="314260"/>
    <lineage>
        <taxon>Bacteria</taxon>
        <taxon>Pseudomonadati</taxon>
        <taxon>Pseudomonadota</taxon>
        <taxon>Alphaproteobacteria</taxon>
        <taxon>Parvularculales</taxon>
        <taxon>Parvularculaceae</taxon>
        <taxon>Parvularcula</taxon>
    </lineage>
</organism>
<keyword evidence="4" id="KW-0378">Hydrolase</keyword>
<evidence type="ECO:0000259" key="7">
    <source>
        <dbReference type="Pfam" id="PF02016"/>
    </source>
</evidence>
<dbReference type="InterPro" id="IPR027478">
    <property type="entry name" value="LdcA_N"/>
</dbReference>
<dbReference type="eggNOG" id="COG1619">
    <property type="taxonomic scope" value="Bacteria"/>
</dbReference>
<dbReference type="SUPFAM" id="SSF141986">
    <property type="entry name" value="LD-carboxypeptidase A C-terminal domain-like"/>
    <property type="match status" value="1"/>
</dbReference>
<accession>E0TE43</accession>
<evidence type="ECO:0000256" key="3">
    <source>
        <dbReference type="ARBA" id="ARBA00022670"/>
    </source>
</evidence>
<dbReference type="InterPro" id="IPR029062">
    <property type="entry name" value="Class_I_gatase-like"/>
</dbReference>
<feature type="active site" description="Nucleophile" evidence="6">
    <location>
        <position position="105"/>
    </location>
</feature>
<dbReference type="GO" id="GO:0006508">
    <property type="term" value="P:proteolysis"/>
    <property type="evidence" value="ECO:0007669"/>
    <property type="project" value="UniProtKB-KW"/>
</dbReference>
<dbReference type="InterPro" id="IPR040921">
    <property type="entry name" value="Peptidase_S66C"/>
</dbReference>
<keyword evidence="3" id="KW-0645">Protease</keyword>
<dbReference type="CDD" id="cd07025">
    <property type="entry name" value="Peptidase_S66"/>
    <property type="match status" value="1"/>
</dbReference>
<evidence type="ECO:0000256" key="1">
    <source>
        <dbReference type="ARBA" id="ARBA00010233"/>
    </source>
</evidence>
<reference evidence="9 10" key="2">
    <citation type="journal article" date="2011" name="J. Bacteriol.">
        <title>Complete genome sequence of strain HTCC2503T of Parvularcula bermudensis, the type species of the order "Parvularculales" in the class Alphaproteobacteria.</title>
        <authorList>
            <person name="Oh H.M."/>
            <person name="Kang I."/>
            <person name="Vergin K.L."/>
            <person name="Kang D."/>
            <person name="Rhee K.H."/>
            <person name="Giovannoni S.J."/>
            <person name="Cho J.C."/>
        </authorList>
    </citation>
    <scope>NUCLEOTIDE SEQUENCE [LARGE SCALE GENOMIC DNA]</scope>
    <source>
        <strain evidence="10">ATCC BAA-594 / HTCC2503 / KCTC 12087</strain>
    </source>
</reference>
<keyword evidence="10" id="KW-1185">Reference proteome</keyword>
<dbReference type="AlphaFoldDB" id="E0TE43"/>
<reference evidence="10" key="1">
    <citation type="submission" date="2010-08" db="EMBL/GenBank/DDBJ databases">
        <title>Genome sequence of Parvularcula bermudensis HTCC2503.</title>
        <authorList>
            <person name="Kang D.-M."/>
            <person name="Oh H.-M."/>
            <person name="Cho J.-C."/>
        </authorList>
    </citation>
    <scope>NUCLEOTIDE SEQUENCE [LARGE SCALE GENOMIC DNA]</scope>
    <source>
        <strain evidence="10">ATCC BAA-594 / HTCC2503 / KCTC 12087</strain>
    </source>
</reference>
<dbReference type="InterPro" id="IPR027461">
    <property type="entry name" value="Carboxypeptidase_A_C_sf"/>
</dbReference>
<keyword evidence="5" id="KW-0720">Serine protease</keyword>
<dbReference type="PANTHER" id="PTHR30237">
    <property type="entry name" value="MURAMOYLTETRAPEPTIDE CARBOXYPEPTIDASE"/>
    <property type="match status" value="1"/>
</dbReference>
<evidence type="ECO:0000256" key="6">
    <source>
        <dbReference type="PIRSR" id="PIRSR028757-1"/>
    </source>
</evidence>
<dbReference type="GO" id="GO:0008236">
    <property type="term" value="F:serine-type peptidase activity"/>
    <property type="evidence" value="ECO:0007669"/>
    <property type="project" value="UniProtKB-KW"/>
</dbReference>
<dbReference type="PIRSF" id="PIRSF028757">
    <property type="entry name" value="LD-carboxypeptidase"/>
    <property type="match status" value="1"/>
</dbReference>
<dbReference type="Pfam" id="PF17676">
    <property type="entry name" value="Peptidase_S66C"/>
    <property type="match status" value="1"/>
</dbReference>
<dbReference type="SUPFAM" id="SSF52317">
    <property type="entry name" value="Class I glutamine amidotransferase-like"/>
    <property type="match status" value="1"/>
</dbReference>
<comment type="similarity">
    <text evidence="1">Belongs to the peptidase S66 family.</text>
</comment>
<feature type="active site" description="Charge relay system" evidence="6">
    <location>
        <position position="207"/>
    </location>
</feature>
<evidence type="ECO:0000313" key="10">
    <source>
        <dbReference type="Proteomes" id="UP000001302"/>
    </source>
</evidence>
<evidence type="ECO:0000256" key="5">
    <source>
        <dbReference type="ARBA" id="ARBA00022825"/>
    </source>
</evidence>
<name>E0TE43_PARBH</name>
<evidence type="ECO:0000259" key="8">
    <source>
        <dbReference type="Pfam" id="PF17676"/>
    </source>
</evidence>
<keyword evidence="2 9" id="KW-0121">Carboxypeptidase</keyword>
<gene>
    <name evidence="9" type="ordered locus">PB2503_03947</name>
</gene>
<evidence type="ECO:0000256" key="4">
    <source>
        <dbReference type="ARBA" id="ARBA00022801"/>
    </source>
</evidence>
<dbReference type="Proteomes" id="UP000001302">
    <property type="component" value="Chromosome"/>
</dbReference>
<dbReference type="RefSeq" id="WP_013299838.1">
    <property type="nucleotide sequence ID" value="NC_014414.1"/>
</dbReference>
<dbReference type="InterPro" id="IPR003507">
    <property type="entry name" value="S66_fam"/>
</dbReference>
<feature type="domain" description="LD-carboxypeptidase C-terminal" evidence="8">
    <location>
        <begin position="175"/>
        <end position="290"/>
    </location>
</feature>
<dbReference type="Gene3D" id="3.50.30.60">
    <property type="entry name" value="LD-carboxypeptidase A C-terminal domain-like"/>
    <property type="match status" value="1"/>
</dbReference>
<sequence>MAEARARPLTVRAVAPARWLEPEVLDDFIALAAAQGGRVLTPAALSLRDHQLCGTDEERAAALIAAFDDPEADILWCVRGGYGSARLLPYVHKALATGKIVIGYSDMTALFVGTGADGPRAPFLAVHGPMPVDLLKPEGAARLVAAIDMARTARDTGRWPGCDWRGGGVRAGQGRGRLIVGNLTVLLSLLGTPYEPQPREPVLLAIEDCGEYHYALDRALVQLAQSRFGKALAGIVLGDFTDLEDNPVPWGEGVAAMAHRHFPDLPIAHGFPVGHGLENSPFALGAAAQLVVEGEAAHLTIADTPLPLAP</sequence>
<feature type="active site" description="Charge relay system" evidence="6">
    <location>
        <position position="275"/>
    </location>
</feature>
<dbReference type="PANTHER" id="PTHR30237:SF2">
    <property type="entry name" value="MUREIN TETRAPEPTIDE CARBOXYPEPTIDASE"/>
    <property type="match status" value="1"/>
</dbReference>
<evidence type="ECO:0000256" key="2">
    <source>
        <dbReference type="ARBA" id="ARBA00022645"/>
    </source>
</evidence>
<proteinExistence type="inferred from homology"/>
<evidence type="ECO:0000313" key="9">
    <source>
        <dbReference type="EMBL" id="ADM08864.1"/>
    </source>
</evidence>
<dbReference type="MEROPS" id="S66.001"/>
<dbReference type="HOGENOM" id="CLU_034346_3_1_5"/>
<feature type="domain" description="LD-carboxypeptidase N-terminal" evidence="7">
    <location>
        <begin position="11"/>
        <end position="112"/>
    </location>
</feature>
<dbReference type="GO" id="GO:0004180">
    <property type="term" value="F:carboxypeptidase activity"/>
    <property type="evidence" value="ECO:0007669"/>
    <property type="project" value="UniProtKB-KW"/>
</dbReference>
<dbReference type="OrthoDB" id="9807329at2"/>
<dbReference type="InterPro" id="IPR040449">
    <property type="entry name" value="Peptidase_S66_N"/>
</dbReference>
<dbReference type="STRING" id="314260.PB2503_03947"/>
<dbReference type="Gene3D" id="3.40.50.10740">
    <property type="entry name" value="Class I glutamine amidotransferase-like"/>
    <property type="match status" value="1"/>
</dbReference>
<dbReference type="KEGG" id="pbr:PB2503_03947"/>
<dbReference type="Pfam" id="PF02016">
    <property type="entry name" value="Peptidase_S66"/>
    <property type="match status" value="1"/>
</dbReference>